<feature type="compositionally biased region" description="Basic and acidic residues" evidence="1">
    <location>
        <begin position="1"/>
        <end position="32"/>
    </location>
</feature>
<dbReference type="Proteomes" id="UP000607397">
    <property type="component" value="Unassembled WGS sequence"/>
</dbReference>
<name>A0A8K2A121_9CYAN</name>
<proteinExistence type="predicted"/>
<gene>
    <name evidence="2" type="ORF">GS597_14295</name>
</gene>
<dbReference type="PANTHER" id="PTHR36341">
    <property type="entry name" value="DUF2996 FAMILY PROTEIN"/>
    <property type="match status" value="1"/>
</dbReference>
<dbReference type="Pfam" id="PF11210">
    <property type="entry name" value="DUF2996"/>
    <property type="match status" value="1"/>
</dbReference>
<dbReference type="RefSeq" id="WP_161826137.1">
    <property type="nucleotide sequence ID" value="NZ_WVIC01000030.1"/>
</dbReference>
<dbReference type="PANTHER" id="PTHR36341:SF3">
    <property type="entry name" value="DUF2996 FAMILY PROTEIN"/>
    <property type="match status" value="1"/>
</dbReference>
<sequence length="151" mass="16878">MSEETSPKTEDKTQEAVESPKGKPEAKPEAKAKPAPKAPKPPAIEEKPFSEFVEQHYLPELKKALTAKKIEDLSLQFANNQISGQWQKGQRQFTIYFPQSDITGQRAFTCSSGTSTSDIEPFLGDERKITLDLLVFGVVQRLNAQKWLGNN</sequence>
<dbReference type="EMBL" id="WVIC01000030">
    <property type="protein sequence ID" value="NCJ07658.1"/>
    <property type="molecule type" value="Genomic_DNA"/>
</dbReference>
<keyword evidence="3" id="KW-1185">Reference proteome</keyword>
<accession>A0A8K2A121</accession>
<reference evidence="2" key="1">
    <citation type="submission" date="2019-12" db="EMBL/GenBank/DDBJ databases">
        <title>High-Quality draft genome sequences of three cyanobacteria isolated from the limestone walls of the Old Cathedral of Coimbra.</title>
        <authorList>
            <person name="Tiago I."/>
            <person name="Soares F."/>
            <person name="Portugal A."/>
        </authorList>
    </citation>
    <scope>NUCLEOTIDE SEQUENCE [LARGE SCALE GENOMIC DNA]</scope>
    <source>
        <strain evidence="2">C</strain>
    </source>
</reference>
<protein>
    <submittedName>
        <fullName evidence="2">DUF2996 domain-containing protein</fullName>
    </submittedName>
</protein>
<evidence type="ECO:0000313" key="3">
    <source>
        <dbReference type="Proteomes" id="UP000607397"/>
    </source>
</evidence>
<comment type="caution">
    <text evidence="2">The sequence shown here is derived from an EMBL/GenBank/DDBJ whole genome shotgun (WGS) entry which is preliminary data.</text>
</comment>
<evidence type="ECO:0000313" key="2">
    <source>
        <dbReference type="EMBL" id="NCJ07658.1"/>
    </source>
</evidence>
<dbReference type="AlphaFoldDB" id="A0A8K2A121"/>
<dbReference type="InterPro" id="IPR021374">
    <property type="entry name" value="DUF2996"/>
</dbReference>
<organism evidence="2 3">
    <name type="scientific">Petrachloros mirabilis ULC683</name>
    <dbReference type="NCBI Taxonomy" id="2781853"/>
    <lineage>
        <taxon>Bacteria</taxon>
        <taxon>Bacillati</taxon>
        <taxon>Cyanobacteriota</taxon>
        <taxon>Cyanophyceae</taxon>
        <taxon>Synechococcales</taxon>
        <taxon>Petrachlorosaceae</taxon>
        <taxon>Petrachloros</taxon>
        <taxon>Petrachloros mirabilis</taxon>
    </lineage>
</organism>
<feature type="region of interest" description="Disordered" evidence="1">
    <location>
        <begin position="1"/>
        <end position="48"/>
    </location>
</feature>
<evidence type="ECO:0000256" key="1">
    <source>
        <dbReference type="SAM" id="MobiDB-lite"/>
    </source>
</evidence>